<dbReference type="Gene3D" id="3.40.50.300">
    <property type="entry name" value="P-loop containing nucleotide triphosphate hydrolases"/>
    <property type="match status" value="2"/>
</dbReference>
<evidence type="ECO:0000313" key="12">
    <source>
        <dbReference type="EMBL" id="OGF72594.1"/>
    </source>
</evidence>
<dbReference type="Pfam" id="PF22679">
    <property type="entry name" value="T1R_D3-like"/>
    <property type="match status" value="1"/>
</dbReference>
<keyword evidence="5 10" id="KW-0680">Restriction system</keyword>
<dbReference type="CDD" id="cd18800">
    <property type="entry name" value="SF2_C_EcoR124I-like"/>
    <property type="match status" value="1"/>
</dbReference>
<keyword evidence="3" id="KW-0540">Nuclease</keyword>
<evidence type="ECO:0000256" key="4">
    <source>
        <dbReference type="ARBA" id="ARBA00022741"/>
    </source>
</evidence>
<keyword evidence="8 10" id="KW-0067">ATP-binding</keyword>
<dbReference type="GO" id="GO:0009035">
    <property type="term" value="F:type I site-specific deoxyribonuclease activity"/>
    <property type="evidence" value="ECO:0007669"/>
    <property type="project" value="UniProtKB-EC"/>
</dbReference>
<keyword evidence="4 10" id="KW-0547">Nucleotide-binding</keyword>
<comment type="caution">
    <text evidence="12">The sequence shown here is derived from an EMBL/GenBank/DDBJ whole genome shotgun (WGS) entry which is preliminary data.</text>
</comment>
<dbReference type="NCBIfam" id="TIGR00348">
    <property type="entry name" value="hsdR"/>
    <property type="match status" value="1"/>
</dbReference>
<dbReference type="InterPro" id="IPR007409">
    <property type="entry name" value="Restrct_endonuc_type1_HsdR_N"/>
</dbReference>
<keyword evidence="12" id="KW-0347">Helicase</keyword>
<keyword evidence="6" id="KW-0255">Endonuclease</keyword>
<dbReference type="PANTHER" id="PTHR30195:SF15">
    <property type="entry name" value="TYPE I RESTRICTION ENZYME HINDI ENDONUCLEASE SUBUNIT"/>
    <property type="match status" value="1"/>
</dbReference>
<feature type="domain" description="Helicase ATP-binding" evidence="11">
    <location>
        <begin position="291"/>
        <end position="473"/>
    </location>
</feature>
<evidence type="ECO:0000256" key="10">
    <source>
        <dbReference type="RuleBase" id="RU364115"/>
    </source>
</evidence>
<evidence type="ECO:0000313" key="13">
    <source>
        <dbReference type="Proteomes" id="UP000178743"/>
    </source>
</evidence>
<evidence type="ECO:0000256" key="9">
    <source>
        <dbReference type="ARBA" id="ARBA00023125"/>
    </source>
</evidence>
<dbReference type="AlphaFoldDB" id="A0A1F5WAC2"/>
<dbReference type="InterPro" id="IPR051268">
    <property type="entry name" value="Type-I_R_enzyme_R_subunit"/>
</dbReference>
<evidence type="ECO:0000256" key="8">
    <source>
        <dbReference type="ARBA" id="ARBA00022840"/>
    </source>
</evidence>
<dbReference type="EC" id="3.1.21.3" evidence="10"/>
<dbReference type="InterPro" id="IPR055180">
    <property type="entry name" value="HsdR_RecA-like_helicase_dom_2"/>
</dbReference>
<dbReference type="GO" id="GO:0003677">
    <property type="term" value="F:DNA binding"/>
    <property type="evidence" value="ECO:0007669"/>
    <property type="project" value="UniProtKB-KW"/>
</dbReference>
<organism evidence="12 13">
    <name type="scientific">Candidatus Giovannonibacteria bacterium RIFCSPHIGHO2_02_FULL_45_40</name>
    <dbReference type="NCBI Taxonomy" id="1798337"/>
    <lineage>
        <taxon>Bacteria</taxon>
        <taxon>Candidatus Giovannoniibacteriota</taxon>
    </lineage>
</organism>
<evidence type="ECO:0000256" key="2">
    <source>
        <dbReference type="ARBA" id="ARBA00008598"/>
    </source>
</evidence>
<comment type="function">
    <text evidence="10">Subunit R is required for both nuclease and ATPase activities, but not for modification.</text>
</comment>
<reference evidence="12 13" key="1">
    <citation type="journal article" date="2016" name="Nat. Commun.">
        <title>Thousands of microbial genomes shed light on interconnected biogeochemical processes in an aquifer system.</title>
        <authorList>
            <person name="Anantharaman K."/>
            <person name="Brown C.T."/>
            <person name="Hug L.A."/>
            <person name="Sharon I."/>
            <person name="Castelle C.J."/>
            <person name="Probst A.J."/>
            <person name="Thomas B.C."/>
            <person name="Singh A."/>
            <person name="Wilkins M.J."/>
            <person name="Karaoz U."/>
            <person name="Brodie E.L."/>
            <person name="Williams K.H."/>
            <person name="Hubbard S.S."/>
            <person name="Banfield J.F."/>
        </authorList>
    </citation>
    <scope>NUCLEOTIDE SEQUENCE [LARGE SCALE GENOMIC DNA]</scope>
</reference>
<sequence>MTKIYESDIEKWVLELLEKQGYVYLSPDEQEMERPDLSEVVLRGRLEQAVARLNPSVSAEAQADAVKKVLGLAPQHLVESNEAFQQMLTDGVSVEVVSEHGGTRGEVVRLIDFDNPANNDLVVANQFTVPYDHTSKRPDVALLVNGLPLVVIELKNPADENATVHKAFTQLQNYKDAIPQLFMYNGILIASDGLDGRIGSLTAPWERFSVWRAPEERRVGEEKKPQMETIVAEMLKPDVLLELIRHFTVFEKARREDQKTGQVVVETIKKVAAYHQYYVVNKAIESTARATGERGGRKIGVVWHTQGSGKSLSMVFYAGKAVLALDNPTIVVITDRNDLDDQLFDTFSASRGLLRQTPTQAGSRAHLKELLQTAGGKIVFTTIQKFFPADGGDTYDLLSERKNIVVIADEAHRSQYGFAARTVFKDEEAITRYGNAKYLRDALPNASFIGWTGTPIETDDRSTPAVFGEYLDVYDVQNAVEDGATVPIYYESRLVKVHLPPERSAEIDEEVEAIAEGVEFTAKEKAKAKWAQLEAIVGNRKRLKEVARDLVKHFEARQEVFIGKAMIVAMSRRIAVELYEEIVALRPDWHSNDLDKGVIKVVMTASSSDPKEFQPHHTNKETRRRIADRFKDPENSLKLVVVQSMWLTGFDVPSLHTMYVDKLMRGHNLMQAIARVNRVFRDKPAGLVVDYIGFAADLQRALAVYVKSGGKGDPALTQEKAVEVMLEKYEVVKQILHGFDYHRYFAIDTKGKLGVILEAQEYILEKEKKEEKGASGKEKEKPQSARERFMNEVTALSKAFAIAVPSEEALSIRDEVAFFQAVKARLVKFDPHPEHRREDIETAIRQIIDKAIVTEGVVDIFAAAGIAKPDLSVLSDEFLAEVAGMKHRNVAMELLKRIIDDEIRARLRKNFIQGKKLSAMLEKTLKKYQNNLLTATQVIQELIALAKEIKKADARGEDLGLSDDEVAFYDALADNESAREVLGDETLRELAQVLVERVRGSATIDWTIRENAKAKLRVLVRRTLNKYGYPPDKQAIATEFVLKQAELFADEWTG</sequence>
<dbReference type="Pfam" id="PF04313">
    <property type="entry name" value="HSDR_N"/>
    <property type="match status" value="1"/>
</dbReference>
<dbReference type="GO" id="GO:0005524">
    <property type="term" value="F:ATP binding"/>
    <property type="evidence" value="ECO:0007669"/>
    <property type="project" value="UniProtKB-KW"/>
</dbReference>
<comment type="subunit">
    <text evidence="10">The type I restriction/modification system is composed of three polypeptides R, M and S.</text>
</comment>
<dbReference type="InterPro" id="IPR014001">
    <property type="entry name" value="Helicase_ATP-bd"/>
</dbReference>
<keyword evidence="7 10" id="KW-0378">Hydrolase</keyword>
<dbReference type="GO" id="GO:0004386">
    <property type="term" value="F:helicase activity"/>
    <property type="evidence" value="ECO:0007669"/>
    <property type="project" value="UniProtKB-KW"/>
</dbReference>
<comment type="similarity">
    <text evidence="2 10">Belongs to the HsdR family.</text>
</comment>
<proteinExistence type="inferred from homology"/>
<comment type="catalytic activity">
    <reaction evidence="1 10">
        <text>Endonucleolytic cleavage of DNA to give random double-stranded fragments with terminal 5'-phosphates, ATP is simultaneously hydrolyzed.</text>
        <dbReference type="EC" id="3.1.21.3"/>
    </reaction>
</comment>
<dbReference type="SUPFAM" id="SSF52540">
    <property type="entry name" value="P-loop containing nucleoside triphosphate hydrolases"/>
    <property type="match status" value="2"/>
</dbReference>
<dbReference type="Proteomes" id="UP000178743">
    <property type="component" value="Unassembled WGS sequence"/>
</dbReference>
<dbReference type="Pfam" id="PF18766">
    <property type="entry name" value="SWI2_SNF2"/>
    <property type="match status" value="1"/>
</dbReference>
<dbReference type="CDD" id="cd18030">
    <property type="entry name" value="DEXHc_RE_I_HsdR"/>
    <property type="match status" value="1"/>
</dbReference>
<protein>
    <recommendedName>
        <fullName evidence="10">Type I restriction enzyme endonuclease subunit</fullName>
        <shortName evidence="10">R protein</shortName>
        <ecNumber evidence="10">3.1.21.3</ecNumber>
    </recommendedName>
</protein>
<dbReference type="InterPro" id="IPR021810">
    <property type="entry name" value="T1RH-like_C"/>
</dbReference>
<dbReference type="PANTHER" id="PTHR30195">
    <property type="entry name" value="TYPE I SITE-SPECIFIC DEOXYRIBONUCLEASE PROTEIN SUBUNIT M AND R"/>
    <property type="match status" value="1"/>
</dbReference>
<dbReference type="SMART" id="SM00487">
    <property type="entry name" value="DEXDc"/>
    <property type="match status" value="1"/>
</dbReference>
<evidence type="ECO:0000259" key="11">
    <source>
        <dbReference type="PROSITE" id="PS51192"/>
    </source>
</evidence>
<dbReference type="EMBL" id="MFHP01000019">
    <property type="protein sequence ID" value="OGF72594.1"/>
    <property type="molecule type" value="Genomic_DNA"/>
</dbReference>
<evidence type="ECO:0000256" key="5">
    <source>
        <dbReference type="ARBA" id="ARBA00022747"/>
    </source>
</evidence>
<dbReference type="CDD" id="cd22332">
    <property type="entry name" value="HsdR_N"/>
    <property type="match status" value="1"/>
</dbReference>
<accession>A0A1F5WAC2</accession>
<dbReference type="GO" id="GO:0009307">
    <property type="term" value="P:DNA restriction-modification system"/>
    <property type="evidence" value="ECO:0007669"/>
    <property type="project" value="UniProtKB-KW"/>
</dbReference>
<dbReference type="PROSITE" id="PS51192">
    <property type="entry name" value="HELICASE_ATP_BIND_1"/>
    <property type="match status" value="1"/>
</dbReference>
<evidence type="ECO:0000256" key="3">
    <source>
        <dbReference type="ARBA" id="ARBA00022722"/>
    </source>
</evidence>
<evidence type="ECO:0000256" key="7">
    <source>
        <dbReference type="ARBA" id="ARBA00022801"/>
    </source>
</evidence>
<evidence type="ECO:0000256" key="1">
    <source>
        <dbReference type="ARBA" id="ARBA00000851"/>
    </source>
</evidence>
<keyword evidence="9 10" id="KW-0238">DNA-binding</keyword>
<name>A0A1F5WAC2_9BACT</name>
<dbReference type="InterPro" id="IPR027417">
    <property type="entry name" value="P-loop_NTPase"/>
</dbReference>
<dbReference type="InterPro" id="IPR040980">
    <property type="entry name" value="SWI2_SNF2"/>
</dbReference>
<gene>
    <name evidence="12" type="ORF">A3C05_03450</name>
</gene>
<dbReference type="InterPro" id="IPR004473">
    <property type="entry name" value="Restrct_endonuc_typeI_HsdR"/>
</dbReference>
<dbReference type="Gene3D" id="3.90.1570.50">
    <property type="match status" value="1"/>
</dbReference>
<evidence type="ECO:0000256" key="6">
    <source>
        <dbReference type="ARBA" id="ARBA00022759"/>
    </source>
</evidence>
<dbReference type="Pfam" id="PF11867">
    <property type="entry name" value="T1RH-like_C"/>
    <property type="match status" value="1"/>
</dbReference>